<accession>A0ABY5DIE5</accession>
<keyword evidence="5 6" id="KW-0472">Membrane</keyword>
<dbReference type="Gene3D" id="1.20.1250.20">
    <property type="entry name" value="MFS general substrate transporter like domains"/>
    <property type="match status" value="2"/>
</dbReference>
<dbReference type="Proteomes" id="UP001055955">
    <property type="component" value="Chromosome"/>
</dbReference>
<evidence type="ECO:0000259" key="7">
    <source>
        <dbReference type="PROSITE" id="PS50850"/>
    </source>
</evidence>
<dbReference type="EMBL" id="CP092900">
    <property type="protein sequence ID" value="UTC24390.1"/>
    <property type="molecule type" value="Genomic_DNA"/>
</dbReference>
<evidence type="ECO:0000256" key="1">
    <source>
        <dbReference type="ARBA" id="ARBA00004651"/>
    </source>
</evidence>
<comment type="subcellular location">
    <subcellularLocation>
        <location evidence="1">Cell membrane</location>
        <topology evidence="1">Multi-pass membrane protein</topology>
    </subcellularLocation>
</comment>
<protein>
    <submittedName>
        <fullName evidence="8">MFS transporter</fullName>
    </submittedName>
</protein>
<feature type="transmembrane region" description="Helical" evidence="6">
    <location>
        <begin position="9"/>
        <end position="27"/>
    </location>
</feature>
<keyword evidence="9" id="KW-1185">Reference proteome</keyword>
<evidence type="ECO:0000256" key="2">
    <source>
        <dbReference type="ARBA" id="ARBA00022475"/>
    </source>
</evidence>
<organism evidence="8 9">
    <name type="scientific">Candidatus Comchoanobacter bicostacola</name>
    <dbReference type="NCBI Taxonomy" id="2919598"/>
    <lineage>
        <taxon>Bacteria</taxon>
        <taxon>Pseudomonadati</taxon>
        <taxon>Pseudomonadota</taxon>
        <taxon>Gammaproteobacteria</taxon>
        <taxon>Candidatus Comchoanobacterales</taxon>
        <taxon>Candidatus Comchoanobacteraceae</taxon>
        <taxon>Candidatus Comchoanobacter</taxon>
    </lineage>
</organism>
<dbReference type="PANTHER" id="PTHR43124:SF3">
    <property type="entry name" value="CHLORAMPHENICOL EFFLUX PUMP RV0191"/>
    <property type="match status" value="1"/>
</dbReference>
<feature type="transmembrane region" description="Helical" evidence="6">
    <location>
        <begin position="102"/>
        <end position="122"/>
    </location>
</feature>
<evidence type="ECO:0000313" key="8">
    <source>
        <dbReference type="EMBL" id="UTC24390.1"/>
    </source>
</evidence>
<feature type="transmembrane region" description="Helical" evidence="6">
    <location>
        <begin position="166"/>
        <end position="185"/>
    </location>
</feature>
<feature type="transmembrane region" description="Helical" evidence="6">
    <location>
        <begin position="280"/>
        <end position="299"/>
    </location>
</feature>
<feature type="transmembrane region" description="Helical" evidence="6">
    <location>
        <begin position="305"/>
        <end position="324"/>
    </location>
</feature>
<dbReference type="InterPro" id="IPR020846">
    <property type="entry name" value="MFS_dom"/>
</dbReference>
<dbReference type="RefSeq" id="WP_258568173.1">
    <property type="nucleotide sequence ID" value="NZ_CP092900.1"/>
</dbReference>
<feature type="transmembrane region" description="Helical" evidence="6">
    <location>
        <begin position="253"/>
        <end position="271"/>
    </location>
</feature>
<name>A0ABY5DIE5_9GAMM</name>
<feature type="transmembrane region" description="Helical" evidence="6">
    <location>
        <begin position="369"/>
        <end position="391"/>
    </location>
</feature>
<feature type="transmembrane region" description="Helical" evidence="6">
    <location>
        <begin position="131"/>
        <end position="154"/>
    </location>
</feature>
<evidence type="ECO:0000256" key="3">
    <source>
        <dbReference type="ARBA" id="ARBA00022692"/>
    </source>
</evidence>
<keyword evidence="3 6" id="KW-0812">Transmembrane</keyword>
<gene>
    <name evidence="8" type="ORF">MMH89_04050</name>
</gene>
<dbReference type="InterPro" id="IPR036259">
    <property type="entry name" value="MFS_trans_sf"/>
</dbReference>
<dbReference type="InterPro" id="IPR011701">
    <property type="entry name" value="MFS"/>
</dbReference>
<dbReference type="PROSITE" id="PS50850">
    <property type="entry name" value="MFS"/>
    <property type="match status" value="1"/>
</dbReference>
<dbReference type="CDD" id="cd06174">
    <property type="entry name" value="MFS"/>
    <property type="match status" value="1"/>
</dbReference>
<feature type="transmembrane region" description="Helical" evidence="6">
    <location>
        <begin position="336"/>
        <end position="357"/>
    </location>
</feature>
<evidence type="ECO:0000256" key="5">
    <source>
        <dbReference type="ARBA" id="ARBA00023136"/>
    </source>
</evidence>
<dbReference type="InterPro" id="IPR050189">
    <property type="entry name" value="MFS_Efflux_Transporters"/>
</dbReference>
<dbReference type="Pfam" id="PF07690">
    <property type="entry name" value="MFS_1"/>
    <property type="match status" value="1"/>
</dbReference>
<keyword evidence="2" id="KW-1003">Cell membrane</keyword>
<feature type="domain" description="Major facilitator superfamily (MFS) profile" evidence="7">
    <location>
        <begin position="11"/>
        <end position="396"/>
    </location>
</feature>
<keyword evidence="4 6" id="KW-1133">Transmembrane helix</keyword>
<evidence type="ECO:0000256" key="6">
    <source>
        <dbReference type="SAM" id="Phobius"/>
    </source>
</evidence>
<feature type="transmembrane region" description="Helical" evidence="6">
    <location>
        <begin position="77"/>
        <end position="96"/>
    </location>
</feature>
<dbReference type="PANTHER" id="PTHR43124">
    <property type="entry name" value="PURINE EFFLUX PUMP PBUE"/>
    <property type="match status" value="1"/>
</dbReference>
<evidence type="ECO:0000256" key="4">
    <source>
        <dbReference type="ARBA" id="ARBA00022989"/>
    </source>
</evidence>
<evidence type="ECO:0000313" key="9">
    <source>
        <dbReference type="Proteomes" id="UP001055955"/>
    </source>
</evidence>
<feature type="transmembrane region" description="Helical" evidence="6">
    <location>
        <begin position="47"/>
        <end position="65"/>
    </location>
</feature>
<dbReference type="SUPFAM" id="SSF103473">
    <property type="entry name" value="MFS general substrate transporter"/>
    <property type="match status" value="1"/>
</dbReference>
<sequence length="397" mass="43760">MSNKQIQPILIVSTAALLYFFMFFLRIMMSVISEDLSQEFNLSSQEIGFLSASFVCAYAFAQIPMGRIIAQIGSRKTIIYSTIGIIIGSFLFQASHSLMQALLSRALIGLCFGGAFIIPLSLSRQWLPSSYFASSVGMIQLLGCVGAMVSGTPIDILVKQIGWRDTAFFTLLISILLFIVFCIIIKDKNEPDTSSVAPLGATLYKILSNKNYWLIGVVALASWAPIGGFTELWGIPYLMKIQGVSKQFVTTQLIYTWVSIAISSPICGYWAEHSDLKKPVYACYIIGIVSTLLIISGWITHPWIISFLLICMGITAGGQPIAFSMINRISDSQTQAIATGFCNICVIAGAFLMQPLIGFLLDRPMNDYYYYLSFSPIVLTLLLGIIANYIVSTEKTR</sequence>
<proteinExistence type="predicted"/>
<feature type="transmembrane region" description="Helical" evidence="6">
    <location>
        <begin position="212"/>
        <end position="233"/>
    </location>
</feature>
<reference evidence="8 9" key="1">
    <citation type="journal article" date="2022" name="Nat. Microbiol.">
        <title>The microbiome of a bacterivorous marine choanoflagellate contains a resource-demanding obligate bacterial associate.</title>
        <authorList>
            <person name="Needham D.M."/>
            <person name="Poirier C."/>
            <person name="Bachy C."/>
            <person name="George E.E."/>
            <person name="Wilken S."/>
            <person name="Yung C.C.M."/>
            <person name="Limardo A.J."/>
            <person name="Morando M."/>
            <person name="Sudek L."/>
            <person name="Malmstrom R.R."/>
            <person name="Keeling P.J."/>
            <person name="Santoro A.E."/>
            <person name="Worden A.Z."/>
        </authorList>
    </citation>
    <scope>NUCLEOTIDE SEQUENCE [LARGE SCALE GENOMIC DNA]</scope>
    <source>
        <strain evidence="8 9">Comchoano-1</strain>
    </source>
</reference>